<evidence type="ECO:0000313" key="14">
    <source>
        <dbReference type="Proteomes" id="UP001054252"/>
    </source>
</evidence>
<feature type="domain" description="Saposin B-type" evidence="11">
    <location>
        <begin position="307"/>
        <end position="347"/>
    </location>
</feature>
<keyword evidence="5" id="KW-0865">Zymogen</keyword>
<dbReference type="InterPro" id="IPR007856">
    <property type="entry name" value="SapB_1"/>
</dbReference>
<keyword evidence="7" id="KW-0325">Glycoprotein</keyword>
<keyword evidence="3 9" id="KW-0064">Aspartyl protease</keyword>
<dbReference type="Gene3D" id="1.10.225.10">
    <property type="entry name" value="Saposin-like"/>
    <property type="match status" value="1"/>
</dbReference>
<dbReference type="PRINTS" id="PR00792">
    <property type="entry name" value="PEPSIN"/>
</dbReference>
<reference evidence="13 14" key="1">
    <citation type="journal article" date="2021" name="Commun. Biol.">
        <title>The genome of Shorea leprosula (Dipterocarpaceae) highlights the ecological relevance of drought in aseasonal tropical rainforests.</title>
        <authorList>
            <person name="Ng K.K.S."/>
            <person name="Kobayashi M.J."/>
            <person name="Fawcett J.A."/>
            <person name="Hatakeyama M."/>
            <person name="Paape T."/>
            <person name="Ng C.H."/>
            <person name="Ang C.C."/>
            <person name="Tnah L.H."/>
            <person name="Lee C.T."/>
            <person name="Nishiyama T."/>
            <person name="Sese J."/>
            <person name="O'Brien M.J."/>
            <person name="Copetti D."/>
            <person name="Mohd Noor M.I."/>
            <person name="Ong R.C."/>
            <person name="Putra M."/>
            <person name="Sireger I.Z."/>
            <person name="Indrioko S."/>
            <person name="Kosugi Y."/>
            <person name="Izuno A."/>
            <person name="Isagi Y."/>
            <person name="Lee S.L."/>
            <person name="Shimizu K.K."/>
        </authorList>
    </citation>
    <scope>NUCLEOTIDE SEQUENCE [LARGE SCALE GENOMIC DNA]</scope>
    <source>
        <strain evidence="13">214</strain>
    </source>
</reference>
<dbReference type="InterPro" id="IPR021109">
    <property type="entry name" value="Peptidase_aspartic_dom_sf"/>
</dbReference>
<evidence type="ECO:0000256" key="6">
    <source>
        <dbReference type="ARBA" id="ARBA00023157"/>
    </source>
</evidence>
<dbReference type="PROSITE" id="PS51767">
    <property type="entry name" value="PEPTIDASE_A1"/>
    <property type="match status" value="1"/>
</dbReference>
<dbReference type="InterPro" id="IPR033121">
    <property type="entry name" value="PEPTIDASE_A1"/>
</dbReference>
<evidence type="ECO:0000256" key="10">
    <source>
        <dbReference type="SAM" id="SignalP"/>
    </source>
</evidence>
<keyword evidence="4 9" id="KW-0378">Hydrolase</keyword>
<accession>A0AAV5J796</accession>
<keyword evidence="14" id="KW-1185">Reference proteome</keyword>
<keyword evidence="2 9" id="KW-0645">Protease</keyword>
<feature type="chain" id="PRO_5043338387" evidence="10">
    <location>
        <begin position="22"/>
        <end position="506"/>
    </location>
</feature>
<dbReference type="PANTHER" id="PTHR47966:SF3">
    <property type="entry name" value="ASPARTIC PROTEINASE-LIKE"/>
    <property type="match status" value="1"/>
</dbReference>
<dbReference type="InterPro" id="IPR001461">
    <property type="entry name" value="Aspartic_peptidase_A1"/>
</dbReference>
<evidence type="ECO:0000259" key="12">
    <source>
        <dbReference type="PROSITE" id="PS51767"/>
    </source>
</evidence>
<dbReference type="PANTHER" id="PTHR47966">
    <property type="entry name" value="BETA-SITE APP-CLEAVING ENZYME, ISOFORM A-RELATED"/>
    <property type="match status" value="1"/>
</dbReference>
<evidence type="ECO:0000256" key="8">
    <source>
        <dbReference type="PIRSR" id="PIRSR601461-2"/>
    </source>
</evidence>
<dbReference type="Pfam" id="PF00026">
    <property type="entry name" value="Asp"/>
    <property type="match status" value="1"/>
</dbReference>
<gene>
    <name evidence="13" type="ORF">SLEP1_g21820</name>
</gene>
<feature type="signal peptide" evidence="10">
    <location>
        <begin position="1"/>
        <end position="21"/>
    </location>
</feature>
<evidence type="ECO:0000256" key="7">
    <source>
        <dbReference type="ARBA" id="ARBA00023180"/>
    </source>
</evidence>
<dbReference type="FunFam" id="2.40.70.10:FF:000115">
    <property type="entry name" value="Lysosomal aspartic protease"/>
    <property type="match status" value="1"/>
</dbReference>
<dbReference type="InterPro" id="IPR001969">
    <property type="entry name" value="Aspartic_peptidase_AS"/>
</dbReference>
<dbReference type="SUPFAM" id="SSF47862">
    <property type="entry name" value="Saposin"/>
    <property type="match status" value="1"/>
</dbReference>
<dbReference type="Pfam" id="PF03489">
    <property type="entry name" value="SapB_2"/>
    <property type="match status" value="1"/>
</dbReference>
<protein>
    <submittedName>
        <fullName evidence="13">Uncharacterized protein</fullName>
    </submittedName>
</protein>
<evidence type="ECO:0000256" key="5">
    <source>
        <dbReference type="ARBA" id="ARBA00023145"/>
    </source>
</evidence>
<feature type="disulfide bond" evidence="8">
    <location>
        <begin position="108"/>
        <end position="114"/>
    </location>
</feature>
<dbReference type="InterPro" id="IPR008138">
    <property type="entry name" value="SapB_2"/>
</dbReference>
<evidence type="ECO:0000256" key="2">
    <source>
        <dbReference type="ARBA" id="ARBA00022670"/>
    </source>
</evidence>
<dbReference type="GO" id="GO:0006508">
    <property type="term" value="P:proteolysis"/>
    <property type="evidence" value="ECO:0007669"/>
    <property type="project" value="UniProtKB-KW"/>
</dbReference>
<dbReference type="Gene3D" id="2.40.70.10">
    <property type="entry name" value="Acid Proteases"/>
    <property type="match status" value="2"/>
</dbReference>
<proteinExistence type="inferred from homology"/>
<comment type="caution">
    <text evidence="13">The sequence shown here is derived from an EMBL/GenBank/DDBJ whole genome shotgun (WGS) entry which is preliminary data.</text>
</comment>
<dbReference type="SUPFAM" id="SSF50630">
    <property type="entry name" value="Acid proteases"/>
    <property type="match status" value="1"/>
</dbReference>
<dbReference type="Pfam" id="PF05184">
    <property type="entry name" value="SapB_1"/>
    <property type="match status" value="1"/>
</dbReference>
<dbReference type="PROSITE" id="PS50015">
    <property type="entry name" value="SAP_B"/>
    <property type="match status" value="2"/>
</dbReference>
<name>A0AAV5J796_9ROSI</name>
<evidence type="ECO:0000313" key="13">
    <source>
        <dbReference type="EMBL" id="GKV10464.1"/>
    </source>
</evidence>
<dbReference type="Proteomes" id="UP001054252">
    <property type="component" value="Unassembled WGS sequence"/>
</dbReference>
<dbReference type="PROSITE" id="PS00141">
    <property type="entry name" value="ASP_PROTEASE"/>
    <property type="match status" value="2"/>
</dbReference>
<evidence type="ECO:0000259" key="11">
    <source>
        <dbReference type="PROSITE" id="PS50015"/>
    </source>
</evidence>
<dbReference type="EMBL" id="BPVZ01000032">
    <property type="protein sequence ID" value="GKV10464.1"/>
    <property type="molecule type" value="Genomic_DNA"/>
</dbReference>
<dbReference type="GO" id="GO:0004190">
    <property type="term" value="F:aspartic-type endopeptidase activity"/>
    <property type="evidence" value="ECO:0007669"/>
    <property type="project" value="UniProtKB-KW"/>
</dbReference>
<evidence type="ECO:0000256" key="3">
    <source>
        <dbReference type="ARBA" id="ARBA00022750"/>
    </source>
</evidence>
<sequence>MGEKLLLVMCLCSCICCLAAASSSDGLVRLSLKKRRLDLNRIVATRIKENIKETLTALDDDGVQSVVSLKNYFDVQYYGEIGIGSPPQKFSVVFDTGSSNLWVPSSHCYFSLPCIVHTSYNSSQSSTYLEIGKPCKIHYGSGTILGFLSGDNVEIGDLVVKNQIFVEATKEGSLMLALAKFDGVLGLGFQDYSVGNVVPLWHSMVQQGLVVEKMFSFWFNKDPTYIEGGEIVFGGLDQKHFKGEHTYVPVTPNGHWQIEVQEFLIKNNSTGFCAAGCSAIVDSGTAFIAGPTAIVTEINRAIGAKGFMNMECRKVVTQYWDLMWELFVSGLQPNKFCSSIGMCPTYNGTKQERPRNTIKMVVGKKKELGTAVSENLVCMACELTVTWIRAGLKHNKTKQKVLEYVQKLCDNLPNPLSELQQIDCGQMRNMPSVSFVMGNKTFHLTPEQYVLKVEQDHSTFCISGFIPLDVSPPQGPLWIFGEIFMEAYHTVFDFGNLRVGFAEAAC</sequence>
<dbReference type="AlphaFoldDB" id="A0AAV5J796"/>
<dbReference type="InterPro" id="IPR008139">
    <property type="entry name" value="SaposinB_dom"/>
</dbReference>
<evidence type="ECO:0000256" key="9">
    <source>
        <dbReference type="RuleBase" id="RU000454"/>
    </source>
</evidence>
<evidence type="ECO:0000256" key="1">
    <source>
        <dbReference type="ARBA" id="ARBA00007447"/>
    </source>
</evidence>
<keyword evidence="10" id="KW-0732">Signal</keyword>
<organism evidence="13 14">
    <name type="scientific">Rubroshorea leprosula</name>
    <dbReference type="NCBI Taxonomy" id="152421"/>
    <lineage>
        <taxon>Eukaryota</taxon>
        <taxon>Viridiplantae</taxon>
        <taxon>Streptophyta</taxon>
        <taxon>Embryophyta</taxon>
        <taxon>Tracheophyta</taxon>
        <taxon>Spermatophyta</taxon>
        <taxon>Magnoliopsida</taxon>
        <taxon>eudicotyledons</taxon>
        <taxon>Gunneridae</taxon>
        <taxon>Pentapetalae</taxon>
        <taxon>rosids</taxon>
        <taxon>malvids</taxon>
        <taxon>Malvales</taxon>
        <taxon>Dipterocarpaceae</taxon>
        <taxon>Rubroshorea</taxon>
    </lineage>
</organism>
<keyword evidence="6 8" id="KW-1015">Disulfide bond</keyword>
<feature type="domain" description="Peptidase A1" evidence="12">
    <location>
        <begin position="77"/>
        <end position="502"/>
    </location>
</feature>
<dbReference type="GO" id="GO:0006629">
    <property type="term" value="P:lipid metabolic process"/>
    <property type="evidence" value="ECO:0007669"/>
    <property type="project" value="InterPro"/>
</dbReference>
<comment type="similarity">
    <text evidence="1 9">Belongs to the peptidase A1 family.</text>
</comment>
<feature type="domain" description="Saposin B-type" evidence="11">
    <location>
        <begin position="374"/>
        <end position="415"/>
    </location>
</feature>
<evidence type="ECO:0000256" key="4">
    <source>
        <dbReference type="ARBA" id="ARBA00022801"/>
    </source>
</evidence>
<dbReference type="InterPro" id="IPR011001">
    <property type="entry name" value="Saposin-like"/>
</dbReference>